<dbReference type="PROSITE" id="PS51161">
    <property type="entry name" value="ATP_CONE"/>
    <property type="match status" value="1"/>
</dbReference>
<organism evidence="5 6">
    <name type="scientific">Gaetbulibacter aestuarii</name>
    <dbReference type="NCBI Taxonomy" id="1502358"/>
    <lineage>
        <taxon>Bacteria</taxon>
        <taxon>Pseudomonadati</taxon>
        <taxon>Bacteroidota</taxon>
        <taxon>Flavobacteriia</taxon>
        <taxon>Flavobacteriales</taxon>
        <taxon>Flavobacteriaceae</taxon>
        <taxon>Gaetbulibacter</taxon>
    </lineage>
</organism>
<dbReference type="InterPro" id="IPR011335">
    <property type="entry name" value="Restrct_endonuc-II-like"/>
</dbReference>
<proteinExistence type="predicted"/>
<gene>
    <name evidence="5" type="ORF">V8G58_05250</name>
</gene>
<dbReference type="SUPFAM" id="SSF52980">
    <property type="entry name" value="Restriction endonuclease-like"/>
    <property type="match status" value="1"/>
</dbReference>
<reference evidence="5 6" key="1">
    <citation type="submission" date="2024-02" db="EMBL/GenBank/DDBJ databases">
        <title>A Gaetbulibacter species isolated from tidal flats and genomic insights of their niches.</title>
        <authorList>
            <person name="Ye Y."/>
        </authorList>
    </citation>
    <scope>NUCLEOTIDE SEQUENCE [LARGE SCALE GENOMIC DNA]</scope>
    <source>
        <strain evidence="5 6">KYW382</strain>
    </source>
</reference>
<dbReference type="InterPro" id="IPR005144">
    <property type="entry name" value="ATP-cone_dom"/>
</dbReference>
<name>A0ABW7MWX5_9FLAO</name>
<sequence length="280" mass="32344">MKTETFDIIKSSGEKAKFSLEKLRSSLIRVGADEETVNHIIDTVRDELYQGISTKEIYNRAFAMLKKKERHLASRYKLKKAIYELGPTGFPFERFIGAILKYSGYKTEVDTIIQGRCVSHEVDVMANKNGNTTIIECKFHREKGINCNVKIPLYIHSRYNDIKAHWDKDLKNSSILTQGWVVTNTRFTLDAIAYGKCANLYLLSWDYPENEGLKDRIDRLGLYPITVSTLLTNREKQFLLSRDIVLCRELIGDNFYLDHLGVSETRKKRILNEISMLCKS</sequence>
<dbReference type="Gene3D" id="3.40.1350.10">
    <property type="match status" value="1"/>
</dbReference>
<evidence type="ECO:0000313" key="6">
    <source>
        <dbReference type="Proteomes" id="UP001610100"/>
    </source>
</evidence>
<dbReference type="CDD" id="cd22308">
    <property type="entry name" value="Af1548-like"/>
    <property type="match status" value="1"/>
</dbReference>
<evidence type="ECO:0000313" key="5">
    <source>
        <dbReference type="EMBL" id="MFH6771334.1"/>
    </source>
</evidence>
<dbReference type="Pfam" id="PF03477">
    <property type="entry name" value="ATP-cone"/>
    <property type="match status" value="1"/>
</dbReference>
<evidence type="ECO:0000256" key="1">
    <source>
        <dbReference type="ARBA" id="ARBA00022741"/>
    </source>
</evidence>
<accession>A0ABW7MWX5</accession>
<feature type="domain" description="ATP-cone" evidence="4">
    <location>
        <begin position="6"/>
        <end position="91"/>
    </location>
</feature>
<keyword evidence="1 3" id="KW-0547">Nucleotide-binding</keyword>
<keyword evidence="2 3" id="KW-0067">ATP-binding</keyword>
<dbReference type="Proteomes" id="UP001610100">
    <property type="component" value="Unassembled WGS sequence"/>
</dbReference>
<dbReference type="RefSeq" id="WP_344740376.1">
    <property type="nucleotide sequence ID" value="NZ_BAABAY010000001.1"/>
</dbReference>
<evidence type="ECO:0000259" key="4">
    <source>
        <dbReference type="PROSITE" id="PS51161"/>
    </source>
</evidence>
<comment type="caution">
    <text evidence="5">The sequence shown here is derived from an EMBL/GenBank/DDBJ whole genome shotgun (WGS) entry which is preliminary data.</text>
</comment>
<dbReference type="InterPro" id="IPR011856">
    <property type="entry name" value="tRNA_endonuc-like_dom_sf"/>
</dbReference>
<keyword evidence="6" id="KW-1185">Reference proteome</keyword>
<dbReference type="EMBL" id="JBAWKB010000001">
    <property type="protein sequence ID" value="MFH6771334.1"/>
    <property type="molecule type" value="Genomic_DNA"/>
</dbReference>
<protein>
    <submittedName>
        <fullName evidence="5">ATP cone domain-containing protein</fullName>
    </submittedName>
</protein>
<evidence type="ECO:0000256" key="2">
    <source>
        <dbReference type="ARBA" id="ARBA00022840"/>
    </source>
</evidence>
<evidence type="ECO:0000256" key="3">
    <source>
        <dbReference type="PROSITE-ProRule" id="PRU00492"/>
    </source>
</evidence>